<dbReference type="Proteomes" id="UP001156682">
    <property type="component" value="Unassembled WGS sequence"/>
</dbReference>
<evidence type="ECO:0008006" key="4">
    <source>
        <dbReference type="Google" id="ProtNLM"/>
    </source>
</evidence>
<organism evidence="2 3">
    <name type="scientific">Marinospirillum insulare</name>
    <dbReference type="NCBI Taxonomy" id="217169"/>
    <lineage>
        <taxon>Bacteria</taxon>
        <taxon>Pseudomonadati</taxon>
        <taxon>Pseudomonadota</taxon>
        <taxon>Gammaproteobacteria</taxon>
        <taxon>Oceanospirillales</taxon>
        <taxon>Oceanospirillaceae</taxon>
        <taxon>Marinospirillum</taxon>
    </lineage>
</organism>
<dbReference type="InterPro" id="IPR012902">
    <property type="entry name" value="N_methyl_site"/>
</dbReference>
<keyword evidence="1" id="KW-0472">Membrane</keyword>
<gene>
    <name evidence="2" type="ORF">GCM10007878_25750</name>
</gene>
<keyword evidence="3" id="KW-1185">Reference proteome</keyword>
<accession>A0ABQ5ZY54</accession>
<evidence type="ECO:0000256" key="1">
    <source>
        <dbReference type="SAM" id="Phobius"/>
    </source>
</evidence>
<evidence type="ECO:0000313" key="2">
    <source>
        <dbReference type="EMBL" id="GLR65136.1"/>
    </source>
</evidence>
<keyword evidence="1" id="KW-0812">Transmembrane</keyword>
<evidence type="ECO:0000313" key="3">
    <source>
        <dbReference type="Proteomes" id="UP001156682"/>
    </source>
</evidence>
<dbReference type="EMBL" id="BSOR01000077">
    <property type="protein sequence ID" value="GLR65136.1"/>
    <property type="molecule type" value="Genomic_DNA"/>
</dbReference>
<dbReference type="RefSeq" id="WP_027851654.1">
    <property type="nucleotide sequence ID" value="NZ_BSOR01000077.1"/>
</dbReference>
<dbReference type="Pfam" id="PF07963">
    <property type="entry name" value="N_methyl"/>
    <property type="match status" value="1"/>
</dbReference>
<comment type="caution">
    <text evidence="2">The sequence shown here is derived from an EMBL/GenBank/DDBJ whole genome shotgun (WGS) entry which is preliminary data.</text>
</comment>
<sequence>MLNNTPSQGFSLLELLISLFLTALMVMGIAQYTLISSSIHLTLQQEALAARALDSLLIQASTYPASKNIIQSSLSSLNQSCNQQALEVDFTNFCLALEQLPQLKVISNQSYTALEWQAPKGKKIIKRPAIK</sequence>
<protein>
    <recommendedName>
        <fullName evidence="4">Prepilin-type N-terminal cleavage/methylation domain-containing protein</fullName>
    </recommendedName>
</protein>
<proteinExistence type="predicted"/>
<keyword evidence="1" id="KW-1133">Transmembrane helix</keyword>
<reference evidence="3" key="1">
    <citation type="journal article" date="2019" name="Int. J. Syst. Evol. Microbiol.">
        <title>The Global Catalogue of Microorganisms (GCM) 10K type strain sequencing project: providing services to taxonomists for standard genome sequencing and annotation.</title>
        <authorList>
            <consortium name="The Broad Institute Genomics Platform"/>
            <consortium name="The Broad Institute Genome Sequencing Center for Infectious Disease"/>
            <person name="Wu L."/>
            <person name="Ma J."/>
        </authorList>
    </citation>
    <scope>NUCLEOTIDE SEQUENCE [LARGE SCALE GENOMIC DNA]</scope>
    <source>
        <strain evidence="3">NBRC 100033</strain>
    </source>
</reference>
<dbReference type="PROSITE" id="PS00409">
    <property type="entry name" value="PROKAR_NTER_METHYL"/>
    <property type="match status" value="1"/>
</dbReference>
<name>A0ABQ5ZY54_9GAMM</name>
<feature type="transmembrane region" description="Helical" evidence="1">
    <location>
        <begin position="12"/>
        <end position="35"/>
    </location>
</feature>